<organism evidence="1 2">
    <name type="scientific">Priestia koreensis</name>
    <dbReference type="NCBI Taxonomy" id="284581"/>
    <lineage>
        <taxon>Bacteria</taxon>
        <taxon>Bacillati</taxon>
        <taxon>Bacillota</taxon>
        <taxon>Bacilli</taxon>
        <taxon>Bacillales</taxon>
        <taxon>Bacillaceae</taxon>
        <taxon>Priestia</taxon>
    </lineage>
</organism>
<evidence type="ECO:0000313" key="2">
    <source>
        <dbReference type="Proteomes" id="UP000037558"/>
    </source>
</evidence>
<dbReference type="PATRIC" id="fig|284581.3.peg.1508"/>
<evidence type="ECO:0008006" key="3">
    <source>
        <dbReference type="Google" id="ProtNLM"/>
    </source>
</evidence>
<protein>
    <recommendedName>
        <fullName evidence="3">DUF2711 family protein</fullName>
    </recommendedName>
</protein>
<proteinExistence type="predicted"/>
<accession>A0A0M0KPM7</accession>
<gene>
    <name evidence="1" type="ORF">AMD01_20900</name>
</gene>
<sequence>MSKLSVQRLKGGYYLLKYIWLNERKTILKQLPRTFKSAALLLHPFAQMPSGWEENIRENSYQHIYPSDEEILTMGKPVPWQKVMLNGGFNSPKEVALALITSIGAFTEKYRREDLADRLNLHLRPVFFYPTEDRTSVFLMDRLLKLMGSKRAKKLYFSNPISGDNGLLTINDTSSLDLCDLSGHELIVADENSDYAFMSLYDSFTTLLIAKDEHIEDIVQLMNCEGIICDQKTSVNWHMQ</sequence>
<dbReference type="Pfam" id="PF10924">
    <property type="entry name" value="DUF2711"/>
    <property type="match status" value="1"/>
</dbReference>
<dbReference type="Proteomes" id="UP000037558">
    <property type="component" value="Unassembled WGS sequence"/>
</dbReference>
<reference evidence="2" key="1">
    <citation type="submission" date="2015-08" db="EMBL/GenBank/DDBJ databases">
        <title>Fjat-14210 dsm16467.</title>
        <authorList>
            <person name="Liu B."/>
            <person name="Wang J."/>
            <person name="Zhu Y."/>
            <person name="Liu G."/>
            <person name="Chen Q."/>
            <person name="Chen Z."/>
            <person name="Lan J."/>
            <person name="Che J."/>
            <person name="Ge C."/>
            <person name="Shi H."/>
            <person name="Pan Z."/>
            <person name="Liu X."/>
        </authorList>
    </citation>
    <scope>NUCLEOTIDE SEQUENCE [LARGE SCALE GENOMIC DNA]</scope>
    <source>
        <strain evidence="2">DSM 16467</strain>
    </source>
</reference>
<dbReference type="AlphaFoldDB" id="A0A0M0KPM7"/>
<dbReference type="EMBL" id="LILC01000032">
    <property type="protein sequence ID" value="KOO40765.1"/>
    <property type="molecule type" value="Genomic_DNA"/>
</dbReference>
<evidence type="ECO:0000313" key="1">
    <source>
        <dbReference type="EMBL" id="KOO40765.1"/>
    </source>
</evidence>
<name>A0A0M0KPM7_9BACI</name>
<dbReference type="InterPro" id="IPR024250">
    <property type="entry name" value="DUF2711"/>
</dbReference>
<keyword evidence="2" id="KW-1185">Reference proteome</keyword>
<comment type="caution">
    <text evidence="1">The sequence shown here is derived from an EMBL/GenBank/DDBJ whole genome shotgun (WGS) entry which is preliminary data.</text>
</comment>